<dbReference type="EMBL" id="FNGV01000019">
    <property type="protein sequence ID" value="SDM99893.1"/>
    <property type="molecule type" value="Genomic_DNA"/>
</dbReference>
<dbReference type="Gene3D" id="1.10.443.10">
    <property type="entry name" value="Intergrase catalytic core"/>
    <property type="match status" value="1"/>
</dbReference>
<sequence length="415" mass="47962">MSGAIFILFYPKKKQSDKDGLVSLYARITVHGQRSEFSLGRKIDARRWCSVGGKLKGSTKKVSDFNAFLDHVRNRCYNIHNGLLKSGEHISARAIADIYLGKRKRQWMLLEIFQNHNDEMASLVGKEYSSGTLQRYKTALKHTKHFILYKYKRKDTPVEKIDHEFITGLEYFLKLKKKLGHNSAVKYIVNLKKIIRIAYANQWISRDPFFHWKASWKTRERKYLTEDELQKLMSTEFQNKRLEMVRDIFIFCCFTGLAYVDVKNLAEDAVLIDIKGQKWIKTHRRKTKTLSSIPLLPIAENILKKYQRHPVVVKGNGILPVSTNQKLNAYLKDVAEACGIKKNLTTHLARHTFATTVTLSNGVPIESVSKMLGHTSLKTTQIYAKVVDHKLIEDMALVKYRFTYTGNQKRASTDN</sequence>
<keyword evidence="6" id="KW-1185">Reference proteome</keyword>
<name>A0A1G9XUI3_9FLAO</name>
<dbReference type="InterPro" id="IPR013762">
    <property type="entry name" value="Integrase-like_cat_sf"/>
</dbReference>
<evidence type="ECO:0000313" key="5">
    <source>
        <dbReference type="EMBL" id="SDM99893.1"/>
    </source>
</evidence>
<dbReference type="PANTHER" id="PTHR30349">
    <property type="entry name" value="PHAGE INTEGRASE-RELATED"/>
    <property type="match status" value="1"/>
</dbReference>
<dbReference type="Proteomes" id="UP000199440">
    <property type="component" value="Unassembled WGS sequence"/>
</dbReference>
<dbReference type="InterPro" id="IPR011010">
    <property type="entry name" value="DNA_brk_join_enz"/>
</dbReference>
<dbReference type="Pfam" id="PF17293">
    <property type="entry name" value="Arm-DNA-bind_5"/>
    <property type="match status" value="1"/>
</dbReference>
<dbReference type="GO" id="GO:0006310">
    <property type="term" value="P:DNA recombination"/>
    <property type="evidence" value="ECO:0007669"/>
    <property type="project" value="UniProtKB-KW"/>
</dbReference>
<dbReference type="InterPro" id="IPR010998">
    <property type="entry name" value="Integrase_recombinase_N"/>
</dbReference>
<proteinExistence type="inferred from homology"/>
<dbReference type="Pfam" id="PF13102">
    <property type="entry name" value="Phage_int_SAM_5"/>
    <property type="match status" value="1"/>
</dbReference>
<dbReference type="RefSeq" id="WP_089895306.1">
    <property type="nucleotide sequence ID" value="NZ_FNGV01000019.1"/>
</dbReference>
<dbReference type="InterPro" id="IPR002104">
    <property type="entry name" value="Integrase_catalytic"/>
</dbReference>
<keyword evidence="2" id="KW-0238">DNA-binding</keyword>
<dbReference type="InterPro" id="IPR025269">
    <property type="entry name" value="SAM-like_dom"/>
</dbReference>
<dbReference type="InterPro" id="IPR035386">
    <property type="entry name" value="Arm-DNA-bind_5"/>
</dbReference>
<dbReference type="Gene3D" id="1.10.150.130">
    <property type="match status" value="1"/>
</dbReference>
<dbReference type="Pfam" id="PF00589">
    <property type="entry name" value="Phage_integrase"/>
    <property type="match status" value="1"/>
</dbReference>
<dbReference type="AlphaFoldDB" id="A0A1G9XUI3"/>
<evidence type="ECO:0000256" key="1">
    <source>
        <dbReference type="ARBA" id="ARBA00008857"/>
    </source>
</evidence>
<feature type="domain" description="Tyr recombinase" evidence="4">
    <location>
        <begin position="219"/>
        <end position="397"/>
    </location>
</feature>
<dbReference type="GO" id="GO:0015074">
    <property type="term" value="P:DNA integration"/>
    <property type="evidence" value="ECO:0007669"/>
    <property type="project" value="InterPro"/>
</dbReference>
<dbReference type="OrthoDB" id="1098628at2"/>
<dbReference type="GO" id="GO:0003677">
    <property type="term" value="F:DNA binding"/>
    <property type="evidence" value="ECO:0007669"/>
    <property type="project" value="UniProtKB-KW"/>
</dbReference>
<evidence type="ECO:0000259" key="4">
    <source>
        <dbReference type="PROSITE" id="PS51898"/>
    </source>
</evidence>
<gene>
    <name evidence="5" type="ORF">SAMN04488514_1197</name>
</gene>
<accession>A0A1G9XUI3</accession>
<evidence type="ECO:0000256" key="2">
    <source>
        <dbReference type="ARBA" id="ARBA00023125"/>
    </source>
</evidence>
<keyword evidence="3" id="KW-0233">DNA recombination</keyword>
<dbReference type="CDD" id="cd01185">
    <property type="entry name" value="INTN1_C_like"/>
    <property type="match status" value="1"/>
</dbReference>
<dbReference type="PANTHER" id="PTHR30349:SF64">
    <property type="entry name" value="PROPHAGE INTEGRASE INTD-RELATED"/>
    <property type="match status" value="1"/>
</dbReference>
<evidence type="ECO:0000313" key="6">
    <source>
        <dbReference type="Proteomes" id="UP000199440"/>
    </source>
</evidence>
<dbReference type="SUPFAM" id="SSF56349">
    <property type="entry name" value="DNA breaking-rejoining enzymes"/>
    <property type="match status" value="1"/>
</dbReference>
<organism evidence="5 6">
    <name type="scientific">Kriegella aquimaris</name>
    <dbReference type="NCBI Taxonomy" id="192904"/>
    <lineage>
        <taxon>Bacteria</taxon>
        <taxon>Pseudomonadati</taxon>
        <taxon>Bacteroidota</taxon>
        <taxon>Flavobacteriia</taxon>
        <taxon>Flavobacteriales</taxon>
        <taxon>Flavobacteriaceae</taxon>
        <taxon>Kriegella</taxon>
    </lineage>
</organism>
<protein>
    <submittedName>
        <fullName evidence="5">Site-specific recombinase XerD</fullName>
    </submittedName>
</protein>
<dbReference type="InterPro" id="IPR050090">
    <property type="entry name" value="Tyrosine_recombinase_XerCD"/>
</dbReference>
<dbReference type="PROSITE" id="PS51898">
    <property type="entry name" value="TYR_RECOMBINASE"/>
    <property type="match status" value="1"/>
</dbReference>
<reference evidence="5 6" key="1">
    <citation type="submission" date="2016-10" db="EMBL/GenBank/DDBJ databases">
        <authorList>
            <person name="de Groot N.N."/>
        </authorList>
    </citation>
    <scope>NUCLEOTIDE SEQUENCE [LARGE SCALE GENOMIC DNA]</scope>
    <source>
        <strain evidence="5 6">DSM 19886</strain>
    </source>
</reference>
<comment type="similarity">
    <text evidence="1">Belongs to the 'phage' integrase family.</text>
</comment>
<evidence type="ECO:0000256" key="3">
    <source>
        <dbReference type="ARBA" id="ARBA00023172"/>
    </source>
</evidence>
<dbReference type="STRING" id="192904.SAMN04488514_1197"/>